<protein>
    <recommendedName>
        <fullName evidence="3">DUF1640 domain-containing protein</fullName>
    </recommendedName>
</protein>
<dbReference type="HOGENOM" id="CLU_2354550_0_0_7"/>
<gene>
    <name evidence="1" type="ORF">ETSY2_39680</name>
</gene>
<comment type="caution">
    <text evidence="1">The sequence shown here is derived from an EMBL/GenBank/DDBJ whole genome shotgun (WGS) entry which is preliminary data.</text>
</comment>
<dbReference type="AlphaFoldDB" id="W4LRU2"/>
<evidence type="ECO:0000313" key="1">
    <source>
        <dbReference type="EMBL" id="ETX00112.1"/>
    </source>
</evidence>
<dbReference type="Gene3D" id="1.20.5.170">
    <property type="match status" value="1"/>
</dbReference>
<keyword evidence="2" id="KW-1185">Reference proteome</keyword>
<sequence length="96" mass="10505">MLIDTLKFKTRLLDGGFEESEAQALVDAMSEASMEHFATKADVAELRGDLKGDIAELRGDLKGDIAELRGQINNIKWITTTLLVVNLGILGKLLFS</sequence>
<evidence type="ECO:0000313" key="2">
    <source>
        <dbReference type="Proteomes" id="UP000019140"/>
    </source>
</evidence>
<organism evidence="1 2">
    <name type="scientific">Candidatus Entotheonella gemina</name>
    <dbReference type="NCBI Taxonomy" id="1429439"/>
    <lineage>
        <taxon>Bacteria</taxon>
        <taxon>Pseudomonadati</taxon>
        <taxon>Nitrospinota/Tectimicrobiota group</taxon>
        <taxon>Candidatus Tectimicrobiota</taxon>
        <taxon>Candidatus Entotheonellia</taxon>
        <taxon>Candidatus Entotheonellales</taxon>
        <taxon>Candidatus Entotheonellaceae</taxon>
        <taxon>Candidatus Entotheonella</taxon>
    </lineage>
</organism>
<evidence type="ECO:0008006" key="3">
    <source>
        <dbReference type="Google" id="ProtNLM"/>
    </source>
</evidence>
<dbReference type="Proteomes" id="UP000019140">
    <property type="component" value="Unassembled WGS sequence"/>
</dbReference>
<dbReference type="EMBL" id="AZHX01001763">
    <property type="protein sequence ID" value="ETX00112.1"/>
    <property type="molecule type" value="Genomic_DNA"/>
</dbReference>
<accession>W4LRU2</accession>
<proteinExistence type="predicted"/>
<name>W4LRU2_9BACT</name>
<reference evidence="1 2" key="1">
    <citation type="journal article" date="2014" name="Nature">
        <title>An environmental bacterial taxon with a large and distinct metabolic repertoire.</title>
        <authorList>
            <person name="Wilson M.C."/>
            <person name="Mori T."/>
            <person name="Ruckert C."/>
            <person name="Uria A.R."/>
            <person name="Helf M.J."/>
            <person name="Takada K."/>
            <person name="Gernert C."/>
            <person name="Steffens U.A."/>
            <person name="Heycke N."/>
            <person name="Schmitt S."/>
            <person name="Rinke C."/>
            <person name="Helfrich E.J."/>
            <person name="Brachmann A.O."/>
            <person name="Gurgui C."/>
            <person name="Wakimoto T."/>
            <person name="Kracht M."/>
            <person name="Crusemann M."/>
            <person name="Hentschel U."/>
            <person name="Abe I."/>
            <person name="Matsunaga S."/>
            <person name="Kalinowski J."/>
            <person name="Takeyama H."/>
            <person name="Piel J."/>
        </authorList>
    </citation>
    <scope>NUCLEOTIDE SEQUENCE [LARGE SCALE GENOMIC DNA]</scope>
    <source>
        <strain evidence="2">TSY2</strain>
    </source>
</reference>